<dbReference type="PANTHER" id="PTHR46481:SF8">
    <property type="entry name" value="ZINC FINGER BED DOMAIN-CONTAINING PROTEIN RICESLEEPER 1-LIKE"/>
    <property type="match status" value="1"/>
</dbReference>
<gene>
    <name evidence="1" type="ORF">CR513_02121</name>
</gene>
<comment type="caution">
    <text evidence="1">The sequence shown here is derived from an EMBL/GenBank/DDBJ whole genome shotgun (WGS) entry which is preliminary data.</text>
</comment>
<sequence length="159" mass="19205">MLIIVDEHSFRLVEGKEFKHFRRQLLPQFTISYKGIQNLRIVFNYILINAFFRSNCNRIALTTYRWKFIQNVNYLNLTTQRDIKKVEKVLGEWELRNVSTIMVDVASFNYVVVEYIKRRMKNINEFVIDREFLHMRYTHIMNLVVNDGLKDIHNSITII</sequence>
<accession>A0A371IDD6</accession>
<dbReference type="InterPro" id="IPR052035">
    <property type="entry name" value="ZnF_BED_domain_contain"/>
</dbReference>
<dbReference type="EMBL" id="QJKJ01000360">
    <property type="protein sequence ID" value="RDY13018.1"/>
    <property type="molecule type" value="Genomic_DNA"/>
</dbReference>
<dbReference type="PANTHER" id="PTHR46481">
    <property type="entry name" value="ZINC FINGER BED DOMAIN-CONTAINING PROTEIN 4"/>
    <property type="match status" value="1"/>
</dbReference>
<proteinExistence type="predicted"/>
<reference evidence="1" key="1">
    <citation type="submission" date="2018-05" db="EMBL/GenBank/DDBJ databases">
        <title>Draft genome of Mucuna pruriens seed.</title>
        <authorList>
            <person name="Nnadi N.E."/>
            <person name="Vos R."/>
            <person name="Hasami M.H."/>
            <person name="Devisetty U.K."/>
            <person name="Aguiy J.C."/>
        </authorList>
    </citation>
    <scope>NUCLEOTIDE SEQUENCE [LARGE SCALE GENOMIC DNA]</scope>
    <source>
        <strain evidence="1">JCA_2017</strain>
    </source>
</reference>
<evidence type="ECO:0000313" key="1">
    <source>
        <dbReference type="EMBL" id="RDY13018.1"/>
    </source>
</evidence>
<name>A0A371IDD6_MUCPR</name>
<dbReference type="OrthoDB" id="1745426at2759"/>
<protein>
    <submittedName>
        <fullName evidence="1">Uncharacterized protein</fullName>
    </submittedName>
</protein>
<feature type="non-terminal residue" evidence="1">
    <location>
        <position position="1"/>
    </location>
</feature>
<evidence type="ECO:0000313" key="2">
    <source>
        <dbReference type="Proteomes" id="UP000257109"/>
    </source>
</evidence>
<organism evidence="1 2">
    <name type="scientific">Mucuna pruriens</name>
    <name type="common">Velvet bean</name>
    <name type="synonym">Dolichos pruriens</name>
    <dbReference type="NCBI Taxonomy" id="157652"/>
    <lineage>
        <taxon>Eukaryota</taxon>
        <taxon>Viridiplantae</taxon>
        <taxon>Streptophyta</taxon>
        <taxon>Embryophyta</taxon>
        <taxon>Tracheophyta</taxon>
        <taxon>Spermatophyta</taxon>
        <taxon>Magnoliopsida</taxon>
        <taxon>eudicotyledons</taxon>
        <taxon>Gunneridae</taxon>
        <taxon>Pentapetalae</taxon>
        <taxon>rosids</taxon>
        <taxon>fabids</taxon>
        <taxon>Fabales</taxon>
        <taxon>Fabaceae</taxon>
        <taxon>Papilionoideae</taxon>
        <taxon>50 kb inversion clade</taxon>
        <taxon>NPAAA clade</taxon>
        <taxon>indigoferoid/millettioid clade</taxon>
        <taxon>Phaseoleae</taxon>
        <taxon>Mucuna</taxon>
    </lineage>
</organism>
<dbReference type="Proteomes" id="UP000257109">
    <property type="component" value="Unassembled WGS sequence"/>
</dbReference>
<dbReference type="AlphaFoldDB" id="A0A371IDD6"/>
<keyword evidence="2" id="KW-1185">Reference proteome</keyword>